<dbReference type="Pfam" id="PF25179">
    <property type="entry name" value="LMF1_C"/>
    <property type="match status" value="1"/>
</dbReference>
<feature type="transmembrane region" description="Helical" evidence="8">
    <location>
        <begin position="367"/>
        <end position="389"/>
    </location>
</feature>
<name>A0A0R3TVY1_RODNA</name>
<keyword evidence="5 8" id="KW-1133">Transmembrane helix</keyword>
<evidence type="ECO:0000256" key="8">
    <source>
        <dbReference type="RuleBase" id="RU361229"/>
    </source>
</evidence>
<keyword evidence="6 8" id="KW-0472">Membrane</keyword>
<dbReference type="GO" id="GO:0005789">
    <property type="term" value="C:endoplasmic reticulum membrane"/>
    <property type="evidence" value="ECO:0007669"/>
    <property type="project" value="UniProtKB-SubCell"/>
</dbReference>
<feature type="transmembrane region" description="Helical" evidence="8">
    <location>
        <begin position="331"/>
        <end position="355"/>
    </location>
</feature>
<sequence>MSPSLLAKGISFVFFLAFGSLYIQLPGLIGDDGVAPVRLLNLNMPKTLDDFFLGIPSIVRYRSSIQLSEYHATEFLVVFGLVLAFLSTVVSAFCNSFTMLLQWVLYVSVVMVCPSLTEWKWTSLLIESGFLCFLYLFSLRRNSLSSSIVALWLFKWLLFRESISSGFAALSDSNFPRHDLSAMNTFFLPRISPTYASWYLPLLPNSILRALTMLIISMKIFVPFLYFMPICEIKYFVFFANFIYHANFVMVDNDNIYSILLLVLSLALLPQPKRRSKKRSTLRKLVAAALSLAVISVMVYVIYIFFGLEKGVEQARLTFPQSLLISHGKTAITYIIPVACALFVLSVILALGRALSANSYQKKMKDFCSVIIVTLLGTGLFLGSLPPFVGIVDSGSVVQLPPIAHELSETLKPFCLSNDYRFFNRKGGDALMKPSEHRTTLVLESAVDEKGPWKEVAFHHIPSLVEKAPTFIPGHFPILDYEVALSGDKSFENSPILATLVYRLLTGQKEVLPLIAHTGISTGIKYIQIKKYDYKMVASPSNVWWTRTLRKIYLPPTDVSSQRLTQLMFKLGIAGKRRSRPIDPNTISTTLDKLRKFVGQPSNLNSFYVVLAVVMVLNKLFI</sequence>
<reference evidence="13" key="1">
    <citation type="submission" date="2017-02" db="UniProtKB">
        <authorList>
            <consortium name="WormBaseParasite"/>
        </authorList>
    </citation>
    <scope>IDENTIFICATION</scope>
</reference>
<evidence type="ECO:0000256" key="4">
    <source>
        <dbReference type="ARBA" id="ARBA00022824"/>
    </source>
</evidence>
<dbReference type="AlphaFoldDB" id="A0A0R3TVY1"/>
<dbReference type="InterPro" id="IPR057433">
    <property type="entry name" value="LMF1/2_C"/>
</dbReference>
<proteinExistence type="inferred from homology"/>
<dbReference type="Proteomes" id="UP000278807">
    <property type="component" value="Unassembled WGS sequence"/>
</dbReference>
<feature type="transmembrane region" description="Helical" evidence="8">
    <location>
        <begin position="233"/>
        <end position="250"/>
    </location>
</feature>
<evidence type="ECO:0000256" key="2">
    <source>
        <dbReference type="ARBA" id="ARBA00005512"/>
    </source>
</evidence>
<gene>
    <name evidence="11" type="ORF">HNAJ_LOCUS11989</name>
</gene>
<keyword evidence="4 8" id="KW-0256">Endoplasmic reticulum</keyword>
<evidence type="ECO:0000256" key="1">
    <source>
        <dbReference type="ARBA" id="ARBA00004477"/>
    </source>
</evidence>
<evidence type="ECO:0000313" key="13">
    <source>
        <dbReference type="WBParaSite" id="HNAJ_0001200001-mRNA-1"/>
    </source>
</evidence>
<dbReference type="InterPro" id="IPR057434">
    <property type="entry name" value="LMF1/2_N"/>
</dbReference>
<evidence type="ECO:0000313" key="11">
    <source>
        <dbReference type="EMBL" id="VDO11911.1"/>
    </source>
</evidence>
<organism evidence="13">
    <name type="scientific">Rodentolepis nana</name>
    <name type="common">Dwarf tapeworm</name>
    <name type="synonym">Hymenolepis nana</name>
    <dbReference type="NCBI Taxonomy" id="102285"/>
    <lineage>
        <taxon>Eukaryota</taxon>
        <taxon>Metazoa</taxon>
        <taxon>Spiralia</taxon>
        <taxon>Lophotrochozoa</taxon>
        <taxon>Platyhelminthes</taxon>
        <taxon>Cestoda</taxon>
        <taxon>Eucestoda</taxon>
        <taxon>Cyclophyllidea</taxon>
        <taxon>Hymenolepididae</taxon>
        <taxon>Rodentolepis</taxon>
    </lineage>
</organism>
<feature type="transmembrane region" description="Helical" evidence="8">
    <location>
        <begin position="285"/>
        <end position="306"/>
    </location>
</feature>
<evidence type="ECO:0000256" key="7">
    <source>
        <dbReference type="ARBA" id="ARBA00023180"/>
    </source>
</evidence>
<dbReference type="OrthoDB" id="434126at2759"/>
<feature type="transmembrane region" description="Helical" evidence="8">
    <location>
        <begin position="256"/>
        <end position="273"/>
    </location>
</feature>
<comment type="similarity">
    <text evidence="2 8">Belongs to the lipase maturation factor family.</text>
</comment>
<evidence type="ECO:0000256" key="3">
    <source>
        <dbReference type="ARBA" id="ARBA00022692"/>
    </source>
</evidence>
<feature type="transmembrane region" description="Helical" evidence="8">
    <location>
        <begin position="6"/>
        <end position="23"/>
    </location>
</feature>
<keyword evidence="3 8" id="KW-0812">Transmembrane</keyword>
<dbReference type="STRING" id="102285.A0A0R3TVY1"/>
<dbReference type="Pfam" id="PF06762">
    <property type="entry name" value="LMF1"/>
    <property type="match status" value="1"/>
</dbReference>
<dbReference type="WBParaSite" id="HNAJ_0001200001-mRNA-1">
    <property type="protein sequence ID" value="HNAJ_0001200001-mRNA-1"/>
    <property type="gene ID" value="HNAJ_0001200001"/>
</dbReference>
<feature type="domain" description="Lipase maturation factor 1/2 N-terminal" evidence="9">
    <location>
        <begin position="119"/>
        <end position="271"/>
    </location>
</feature>
<keyword evidence="12" id="KW-1185">Reference proteome</keyword>
<protein>
    <recommendedName>
        <fullName evidence="8">Lipase maturation factor</fullName>
    </recommendedName>
</protein>
<feature type="domain" description="Lipase maturation factor 1/2 C-terminal" evidence="10">
    <location>
        <begin position="432"/>
        <end position="555"/>
    </location>
</feature>
<evidence type="ECO:0000313" key="12">
    <source>
        <dbReference type="Proteomes" id="UP000278807"/>
    </source>
</evidence>
<comment type="function">
    <text evidence="8">Involved in the maturation of specific proteins in the endoplasmic reticulum.</text>
</comment>
<accession>A0A0R3TVY1</accession>
<evidence type="ECO:0000256" key="6">
    <source>
        <dbReference type="ARBA" id="ARBA00023136"/>
    </source>
</evidence>
<dbReference type="PANTHER" id="PTHR14463:SF5">
    <property type="entry name" value="LIPASE MATURATION FACTOR 2"/>
    <property type="match status" value="1"/>
</dbReference>
<dbReference type="PANTHER" id="PTHR14463">
    <property type="entry name" value="LIPASE MATURATION FACTOR"/>
    <property type="match status" value="1"/>
</dbReference>
<evidence type="ECO:0000256" key="5">
    <source>
        <dbReference type="ARBA" id="ARBA00022989"/>
    </source>
</evidence>
<reference evidence="11 12" key="2">
    <citation type="submission" date="2018-11" db="EMBL/GenBank/DDBJ databases">
        <authorList>
            <consortium name="Pathogen Informatics"/>
        </authorList>
    </citation>
    <scope>NUCLEOTIDE SEQUENCE [LARGE SCALE GENOMIC DNA]</scope>
</reference>
<evidence type="ECO:0000259" key="9">
    <source>
        <dbReference type="Pfam" id="PF06762"/>
    </source>
</evidence>
<feature type="transmembrane region" description="Helical" evidence="8">
    <location>
        <begin position="75"/>
        <end position="99"/>
    </location>
</feature>
<feature type="transmembrane region" description="Helical" evidence="8">
    <location>
        <begin position="119"/>
        <end position="137"/>
    </location>
</feature>
<dbReference type="GO" id="GO:0051604">
    <property type="term" value="P:protein maturation"/>
    <property type="evidence" value="ECO:0007669"/>
    <property type="project" value="InterPro"/>
</dbReference>
<evidence type="ECO:0000259" key="10">
    <source>
        <dbReference type="Pfam" id="PF25179"/>
    </source>
</evidence>
<dbReference type="InterPro" id="IPR009613">
    <property type="entry name" value="LMF"/>
</dbReference>
<keyword evidence="7" id="KW-0325">Glycoprotein</keyword>
<dbReference type="EMBL" id="UZAE01013944">
    <property type="protein sequence ID" value="VDO11911.1"/>
    <property type="molecule type" value="Genomic_DNA"/>
</dbReference>
<comment type="subcellular location">
    <subcellularLocation>
        <location evidence="1 8">Endoplasmic reticulum membrane</location>
        <topology evidence="1 8">Multi-pass membrane protein</topology>
    </subcellularLocation>
</comment>